<reference evidence="1" key="1">
    <citation type="submission" date="2017-05" db="UniProtKB">
        <authorList>
            <consortium name="EnsemblMetazoa"/>
        </authorList>
    </citation>
    <scope>IDENTIFICATION</scope>
</reference>
<evidence type="ECO:0000313" key="1">
    <source>
        <dbReference type="EnsemblMetazoa" id="Aqu2.1.00023_001"/>
    </source>
</evidence>
<name>A0A1X7SD83_AMPQE</name>
<dbReference type="EnsemblMetazoa" id="Aqu2.1.00023_001">
    <property type="protein sequence ID" value="Aqu2.1.00023_001"/>
    <property type="gene ID" value="Aqu2.1.00023"/>
</dbReference>
<proteinExistence type="predicted"/>
<sequence length="25" mass="3080">PIAWGCIWIIISDFYNFFQFFRTPP</sequence>
<organism evidence="1">
    <name type="scientific">Amphimedon queenslandica</name>
    <name type="common">Sponge</name>
    <dbReference type="NCBI Taxonomy" id="400682"/>
    <lineage>
        <taxon>Eukaryota</taxon>
        <taxon>Metazoa</taxon>
        <taxon>Porifera</taxon>
        <taxon>Demospongiae</taxon>
        <taxon>Heteroscleromorpha</taxon>
        <taxon>Haplosclerida</taxon>
        <taxon>Niphatidae</taxon>
        <taxon>Amphimedon</taxon>
    </lineage>
</organism>
<accession>A0A1X7SD83</accession>
<dbReference type="InParanoid" id="A0A1X7SD83"/>
<dbReference type="AlphaFoldDB" id="A0A1X7SD83"/>
<protein>
    <submittedName>
        <fullName evidence="1">Uncharacterized protein</fullName>
    </submittedName>
</protein>